<dbReference type="InterPro" id="IPR010970">
    <property type="entry name" value="Cys_dSase_SufS"/>
</dbReference>
<evidence type="ECO:0000256" key="3">
    <source>
        <dbReference type="ARBA" id="ARBA00012239"/>
    </source>
</evidence>
<evidence type="ECO:0000256" key="1">
    <source>
        <dbReference type="ARBA" id="ARBA00001933"/>
    </source>
</evidence>
<dbReference type="EC" id="2.8.1.7" evidence="3"/>
<feature type="domain" description="Aminotransferase class V" evidence="7">
    <location>
        <begin position="29"/>
        <end position="400"/>
    </location>
</feature>
<evidence type="ECO:0000313" key="8">
    <source>
        <dbReference type="EMBL" id="CAH1850935.1"/>
    </source>
</evidence>
<dbReference type="Pfam" id="PF00266">
    <property type="entry name" value="Aminotran_5"/>
    <property type="match status" value="1"/>
</dbReference>
<dbReference type="InterPro" id="IPR016454">
    <property type="entry name" value="Cysteine_dSase"/>
</dbReference>
<dbReference type="PANTHER" id="PTHR43586:SF8">
    <property type="entry name" value="CYSTEINE DESULFURASE 1, CHLOROPLASTIC"/>
    <property type="match status" value="1"/>
</dbReference>
<evidence type="ECO:0000256" key="6">
    <source>
        <dbReference type="ARBA" id="ARBA00050776"/>
    </source>
</evidence>
<dbReference type="InterPro" id="IPR015424">
    <property type="entry name" value="PyrdxlP-dep_Trfase"/>
</dbReference>
<dbReference type="NCBIfam" id="TIGR01979">
    <property type="entry name" value="sufS"/>
    <property type="match status" value="1"/>
</dbReference>
<evidence type="ECO:0000256" key="5">
    <source>
        <dbReference type="ARBA" id="ARBA00022898"/>
    </source>
</evidence>
<sequence>MQSRESYSMKECRADFPILNEKINGQPLIYLDSAATAQKPAKVLAKVQDYYQHQNANVHRGVYTLSQAATDLYEGARNQVQAFINAADWTEVLFTRGTTESINWVSTAYGQQHLQAGDEILVSYLEHHSNLVPWQVLAQQTGAKLRYVELDEAGRLDLVDLRHKLNPSTKIVALTHVSNVTGVINPIAQITSWAHQVGAVVVVDGAQAAPHLPVDVQALDADFYAFSGHKLMGPTGIGVLYGKKALLEEIPPVQYGGEMIEYVGLDEATFQPLPWRFEAGTPNIAGAIGLGAAIEYLRSIGMAQIAANEAQLTTYALKKLGAIEGLQIYGPTNGQNRTGVITFNLADIHPHDVATALDQEGIEVRAGHHCAQPLMRYLGVTATVRVSLYLYNTAAEIDRLVASLVAIKEYFVDDFT</sequence>
<evidence type="ECO:0000256" key="4">
    <source>
        <dbReference type="ARBA" id="ARBA00022679"/>
    </source>
</evidence>
<name>A0ABN8HEE3_9LACO</name>
<comment type="catalytic activity">
    <reaction evidence="6">
        <text>(sulfur carrier)-H + L-cysteine = (sulfur carrier)-SH + L-alanine</text>
        <dbReference type="Rhea" id="RHEA:43892"/>
        <dbReference type="Rhea" id="RHEA-COMP:14737"/>
        <dbReference type="Rhea" id="RHEA-COMP:14739"/>
        <dbReference type="ChEBI" id="CHEBI:29917"/>
        <dbReference type="ChEBI" id="CHEBI:35235"/>
        <dbReference type="ChEBI" id="CHEBI:57972"/>
        <dbReference type="ChEBI" id="CHEBI:64428"/>
        <dbReference type="EC" id="2.8.1.7"/>
    </reaction>
</comment>
<evidence type="ECO:0000313" key="9">
    <source>
        <dbReference type="Proteomes" id="UP000838102"/>
    </source>
</evidence>
<dbReference type="EMBL" id="CAKOEU010000001">
    <property type="protein sequence ID" value="CAH1850935.1"/>
    <property type="molecule type" value="Genomic_DNA"/>
</dbReference>
<dbReference type="Gene3D" id="3.40.640.10">
    <property type="entry name" value="Type I PLP-dependent aspartate aminotransferase-like (Major domain)"/>
    <property type="match status" value="1"/>
</dbReference>
<keyword evidence="5" id="KW-0663">Pyridoxal phosphate</keyword>
<dbReference type="GO" id="GO:0031071">
    <property type="term" value="F:cysteine desulfurase activity"/>
    <property type="evidence" value="ECO:0007669"/>
    <property type="project" value="UniProtKB-EC"/>
</dbReference>
<dbReference type="InterPro" id="IPR015422">
    <property type="entry name" value="PyrdxlP-dep_Trfase_small"/>
</dbReference>
<keyword evidence="4 8" id="KW-0808">Transferase</keyword>
<gene>
    <name evidence="8" type="primary">sufS</name>
    <name evidence="8" type="ORF">LMG032447_00235</name>
</gene>
<dbReference type="InterPro" id="IPR015421">
    <property type="entry name" value="PyrdxlP-dep_Trfase_major"/>
</dbReference>
<protein>
    <recommendedName>
        <fullName evidence="3">cysteine desulfurase</fullName>
        <ecNumber evidence="3">2.8.1.7</ecNumber>
    </recommendedName>
</protein>
<dbReference type="CDD" id="cd06453">
    <property type="entry name" value="SufS_like"/>
    <property type="match status" value="1"/>
</dbReference>
<proteinExistence type="inferred from homology"/>
<accession>A0ABN8HEE3</accession>
<dbReference type="Gene3D" id="3.90.1150.10">
    <property type="entry name" value="Aspartate Aminotransferase, domain 1"/>
    <property type="match status" value="1"/>
</dbReference>
<reference evidence="8" key="1">
    <citation type="submission" date="2022-03" db="EMBL/GenBank/DDBJ databases">
        <authorList>
            <person name="Hettiarachchi G."/>
        </authorList>
    </citation>
    <scope>NUCLEOTIDE SEQUENCE</scope>
    <source>
        <strain evidence="8">LMG 32447</strain>
    </source>
</reference>
<comment type="cofactor">
    <cofactor evidence="1">
        <name>pyridoxal 5'-phosphate</name>
        <dbReference type="ChEBI" id="CHEBI:597326"/>
    </cofactor>
</comment>
<evidence type="ECO:0000259" key="7">
    <source>
        <dbReference type="Pfam" id="PF00266"/>
    </source>
</evidence>
<dbReference type="InterPro" id="IPR000192">
    <property type="entry name" value="Aminotrans_V_dom"/>
</dbReference>
<evidence type="ECO:0000256" key="2">
    <source>
        <dbReference type="ARBA" id="ARBA00010447"/>
    </source>
</evidence>
<comment type="similarity">
    <text evidence="2">Belongs to the class-V pyridoxal-phosphate-dependent aminotransferase family. Csd subfamily.</text>
</comment>
<dbReference type="PANTHER" id="PTHR43586">
    <property type="entry name" value="CYSTEINE DESULFURASE"/>
    <property type="match status" value="1"/>
</dbReference>
<dbReference type="PIRSF" id="PIRSF005572">
    <property type="entry name" value="NifS"/>
    <property type="match status" value="1"/>
</dbReference>
<comment type="caution">
    <text evidence="8">The sequence shown here is derived from an EMBL/GenBank/DDBJ whole genome shotgun (WGS) entry which is preliminary data.</text>
</comment>
<dbReference type="SUPFAM" id="SSF53383">
    <property type="entry name" value="PLP-dependent transferases"/>
    <property type="match status" value="1"/>
</dbReference>
<keyword evidence="9" id="KW-1185">Reference proteome</keyword>
<organism evidence="8 9">
    <name type="scientific">Convivina praedatoris</name>
    <dbReference type="NCBI Taxonomy" id="2880963"/>
    <lineage>
        <taxon>Bacteria</taxon>
        <taxon>Bacillati</taxon>
        <taxon>Bacillota</taxon>
        <taxon>Bacilli</taxon>
        <taxon>Lactobacillales</taxon>
        <taxon>Lactobacillaceae</taxon>
        <taxon>Convivina</taxon>
    </lineage>
</organism>
<dbReference type="Proteomes" id="UP000838102">
    <property type="component" value="Unassembled WGS sequence"/>
</dbReference>